<evidence type="ECO:0000256" key="3">
    <source>
        <dbReference type="ARBA" id="ARBA00022630"/>
    </source>
</evidence>
<evidence type="ECO:0000313" key="7">
    <source>
        <dbReference type="EMBL" id="MCS0588134.1"/>
    </source>
</evidence>
<keyword evidence="8" id="KW-1185">Reference proteome</keyword>
<dbReference type="PANTHER" id="PTHR42784">
    <property type="entry name" value="PYRANOSE 2-OXIDASE"/>
    <property type="match status" value="1"/>
</dbReference>
<evidence type="ECO:0000259" key="6">
    <source>
        <dbReference type="Pfam" id="PF05199"/>
    </source>
</evidence>
<comment type="cofactor">
    <cofactor evidence="1">
        <name>FAD</name>
        <dbReference type="ChEBI" id="CHEBI:57692"/>
    </cofactor>
</comment>
<dbReference type="EMBL" id="JANUGX010000002">
    <property type="protein sequence ID" value="MCS0588134.1"/>
    <property type="molecule type" value="Genomic_DNA"/>
</dbReference>
<accession>A0ABT2A1R8</accession>
<dbReference type="InterPro" id="IPR007867">
    <property type="entry name" value="GMC_OxRtase_C"/>
</dbReference>
<dbReference type="Proteomes" id="UP001205560">
    <property type="component" value="Unassembled WGS sequence"/>
</dbReference>
<organism evidence="7 8">
    <name type="scientific">Massilia norwichensis</name>
    <dbReference type="NCBI Taxonomy" id="1442366"/>
    <lineage>
        <taxon>Bacteria</taxon>
        <taxon>Pseudomonadati</taxon>
        <taxon>Pseudomonadota</taxon>
        <taxon>Betaproteobacteria</taxon>
        <taxon>Burkholderiales</taxon>
        <taxon>Oxalobacteraceae</taxon>
        <taxon>Telluria group</taxon>
        <taxon>Massilia</taxon>
    </lineage>
</organism>
<keyword evidence="5" id="KW-0560">Oxidoreductase</keyword>
<comment type="caution">
    <text evidence="7">The sequence shown here is derived from an EMBL/GenBank/DDBJ whole genome shotgun (WGS) entry which is preliminary data.</text>
</comment>
<dbReference type="SUPFAM" id="SSF51905">
    <property type="entry name" value="FAD/NAD(P)-binding domain"/>
    <property type="match status" value="1"/>
</dbReference>
<dbReference type="InterPro" id="IPR036188">
    <property type="entry name" value="FAD/NAD-bd_sf"/>
</dbReference>
<dbReference type="PANTHER" id="PTHR42784:SF1">
    <property type="entry name" value="PYRANOSE 2-OXIDASE"/>
    <property type="match status" value="1"/>
</dbReference>
<evidence type="ECO:0000256" key="2">
    <source>
        <dbReference type="ARBA" id="ARBA00010790"/>
    </source>
</evidence>
<comment type="similarity">
    <text evidence="2">Belongs to the GMC oxidoreductase family.</text>
</comment>
<protein>
    <submittedName>
        <fullName evidence="7">GMC family oxidoreductase</fullName>
    </submittedName>
</protein>
<gene>
    <name evidence="7" type="ORF">NX782_02815</name>
</gene>
<dbReference type="RefSeq" id="WP_258843978.1">
    <property type="nucleotide sequence ID" value="NZ_JANUGX010000002.1"/>
</dbReference>
<evidence type="ECO:0000313" key="8">
    <source>
        <dbReference type="Proteomes" id="UP001205560"/>
    </source>
</evidence>
<keyword evidence="4" id="KW-0274">FAD</keyword>
<dbReference type="Pfam" id="PF05199">
    <property type="entry name" value="GMC_oxred_C"/>
    <property type="match status" value="1"/>
</dbReference>
<reference evidence="7 8" key="1">
    <citation type="submission" date="2022-08" db="EMBL/GenBank/DDBJ databases">
        <title>Reclassification of Massilia species as members of the genera Telluria, Duganella, Pseudoduganella, Mokoshia gen. nov. and Zemynaea gen. nov. using orthogonal and non-orthogonal genome-based approaches.</title>
        <authorList>
            <person name="Bowman J.P."/>
        </authorList>
    </citation>
    <scope>NUCLEOTIDE SEQUENCE [LARGE SCALE GENOMIC DNA]</scope>
    <source>
        <strain evidence="7 8">LMG 28164</strain>
    </source>
</reference>
<dbReference type="InterPro" id="IPR051473">
    <property type="entry name" value="P2Ox-like"/>
</dbReference>
<name>A0ABT2A1R8_9BURK</name>
<keyword evidence="3" id="KW-0285">Flavoprotein</keyword>
<evidence type="ECO:0000256" key="1">
    <source>
        <dbReference type="ARBA" id="ARBA00001974"/>
    </source>
</evidence>
<sequence>MQASAFASSHPEQDAAAIAYEAPDAAAVASPAQLRGSEDYVLFVCATLGEVCEQNEANWIRLNGDHDPTANITLQLQTGPLDERLWDVLDEATYQTIAALASRGTGLTPEIEYWVDAGQSEGYWQAERPSRQQIRLPIIVHEASPLWIGADPSTSVVGLDYRPHGVRNVYVTGGALFPTSGSWNPTLTMCGLAQDLADRLG</sequence>
<dbReference type="Gene3D" id="3.50.50.60">
    <property type="entry name" value="FAD/NAD(P)-binding domain"/>
    <property type="match status" value="1"/>
</dbReference>
<feature type="domain" description="Glucose-methanol-choline oxidoreductase C-terminal" evidence="6">
    <location>
        <begin position="58"/>
        <end position="193"/>
    </location>
</feature>
<proteinExistence type="inferred from homology"/>
<evidence type="ECO:0000256" key="5">
    <source>
        <dbReference type="ARBA" id="ARBA00023002"/>
    </source>
</evidence>
<evidence type="ECO:0000256" key="4">
    <source>
        <dbReference type="ARBA" id="ARBA00022827"/>
    </source>
</evidence>